<name>A0A8H7NCK5_BIOOC</name>
<evidence type="ECO:0000313" key="3">
    <source>
        <dbReference type="Proteomes" id="UP000616885"/>
    </source>
</evidence>
<protein>
    <submittedName>
        <fullName evidence="2">Uncharacterized protein</fullName>
    </submittedName>
</protein>
<organism evidence="2 3">
    <name type="scientific">Bionectria ochroleuca</name>
    <name type="common">Gliocladium roseum</name>
    <dbReference type="NCBI Taxonomy" id="29856"/>
    <lineage>
        <taxon>Eukaryota</taxon>
        <taxon>Fungi</taxon>
        <taxon>Dikarya</taxon>
        <taxon>Ascomycota</taxon>
        <taxon>Pezizomycotina</taxon>
        <taxon>Sordariomycetes</taxon>
        <taxon>Hypocreomycetidae</taxon>
        <taxon>Hypocreales</taxon>
        <taxon>Bionectriaceae</taxon>
        <taxon>Clonostachys</taxon>
    </lineage>
</organism>
<dbReference type="Proteomes" id="UP000616885">
    <property type="component" value="Unassembled WGS sequence"/>
</dbReference>
<gene>
    <name evidence="2" type="ORF">IM811_012144</name>
</gene>
<reference evidence="2" key="1">
    <citation type="submission" date="2020-10" db="EMBL/GenBank/DDBJ databases">
        <title>High-Quality Genome Resource of Clonostachys rosea strain S41 by Oxford Nanopore Long-Read Sequencing.</title>
        <authorList>
            <person name="Wang H."/>
        </authorList>
    </citation>
    <scope>NUCLEOTIDE SEQUENCE</scope>
    <source>
        <strain evidence="2">S41</strain>
    </source>
</reference>
<evidence type="ECO:0000313" key="2">
    <source>
        <dbReference type="EMBL" id="KAF9753386.1"/>
    </source>
</evidence>
<dbReference type="EMBL" id="JADCTT010000004">
    <property type="protein sequence ID" value="KAF9753386.1"/>
    <property type="molecule type" value="Genomic_DNA"/>
</dbReference>
<proteinExistence type="predicted"/>
<dbReference type="AlphaFoldDB" id="A0A8H7NCK5"/>
<comment type="caution">
    <text evidence="2">The sequence shown here is derived from an EMBL/GenBank/DDBJ whole genome shotgun (WGS) entry which is preliminary data.</text>
</comment>
<accession>A0A8H7NCK5</accession>
<feature type="region of interest" description="Disordered" evidence="1">
    <location>
        <begin position="1"/>
        <end position="23"/>
    </location>
</feature>
<sequence>MRGNPFPAHGSVGKGSLRGNRMKDPIQNDAANVDCGANSIRRKSCLFLILFRVDCDTNRVQDLRLRKLVAIAMHERPPRDRCIRATVATSPGRCSPISLGRWFRSDSLGMDATFSSSTCFNRME</sequence>
<evidence type="ECO:0000256" key="1">
    <source>
        <dbReference type="SAM" id="MobiDB-lite"/>
    </source>
</evidence>